<feature type="region of interest" description="Disordered" evidence="1">
    <location>
        <begin position="1"/>
        <end position="36"/>
    </location>
</feature>
<accession>A0A839U6K1</accession>
<gene>
    <name evidence="2" type="ORF">FHS21_002542</name>
</gene>
<dbReference type="AlphaFoldDB" id="A0A839U6K1"/>
<name>A0A839U6K1_9HYPH</name>
<feature type="region of interest" description="Disordered" evidence="1">
    <location>
        <begin position="77"/>
        <end position="102"/>
    </location>
</feature>
<sequence length="169" mass="18237">MNGNSDVYQESPALELIADRRSNEGRPKSQGSMEMSDAEGSCWNFADCWLALFGLGGAQSSTEPAAPITRQSKLARLGTSRAGAEVPRIDAKHSGDSSEREADLAKVIPVALTPNTRLGPDFDFLPHLLRVQAVQRSILRLSGSSPVSFSRHDKGPWGRAERRACSGCK</sequence>
<proteinExistence type="predicted"/>
<evidence type="ECO:0000313" key="3">
    <source>
        <dbReference type="Proteomes" id="UP000554520"/>
    </source>
</evidence>
<protein>
    <submittedName>
        <fullName evidence="2">Uncharacterized protein</fullName>
    </submittedName>
</protein>
<feature type="compositionally biased region" description="Basic and acidic residues" evidence="1">
    <location>
        <begin position="87"/>
        <end position="102"/>
    </location>
</feature>
<feature type="region of interest" description="Disordered" evidence="1">
    <location>
        <begin position="144"/>
        <end position="169"/>
    </location>
</feature>
<evidence type="ECO:0000256" key="1">
    <source>
        <dbReference type="SAM" id="MobiDB-lite"/>
    </source>
</evidence>
<reference evidence="2 3" key="1">
    <citation type="submission" date="2020-08" db="EMBL/GenBank/DDBJ databases">
        <title>Genomic Encyclopedia of Type Strains, Phase III (KMG-III): the genomes of soil and plant-associated and newly described type strains.</title>
        <authorList>
            <person name="Whitman W."/>
        </authorList>
    </citation>
    <scope>NUCLEOTIDE SEQUENCE [LARGE SCALE GENOMIC DNA]</scope>
    <source>
        <strain evidence="2 3">CECT 7015</strain>
    </source>
</reference>
<keyword evidence="3" id="KW-1185">Reference proteome</keyword>
<evidence type="ECO:0000313" key="2">
    <source>
        <dbReference type="EMBL" id="MBB3146127.1"/>
    </source>
</evidence>
<feature type="compositionally biased region" description="Basic and acidic residues" evidence="1">
    <location>
        <begin position="150"/>
        <end position="169"/>
    </location>
</feature>
<organism evidence="2 3">
    <name type="scientific">Phyllobacterium trifolii</name>
    <dbReference type="NCBI Taxonomy" id="300193"/>
    <lineage>
        <taxon>Bacteria</taxon>
        <taxon>Pseudomonadati</taxon>
        <taxon>Pseudomonadota</taxon>
        <taxon>Alphaproteobacteria</taxon>
        <taxon>Hyphomicrobiales</taxon>
        <taxon>Phyllobacteriaceae</taxon>
        <taxon>Phyllobacterium</taxon>
    </lineage>
</organism>
<feature type="compositionally biased region" description="Basic and acidic residues" evidence="1">
    <location>
        <begin position="17"/>
        <end position="27"/>
    </location>
</feature>
<comment type="caution">
    <text evidence="2">The sequence shown here is derived from an EMBL/GenBank/DDBJ whole genome shotgun (WGS) entry which is preliminary data.</text>
</comment>
<dbReference type="EMBL" id="JACHXN010000007">
    <property type="protein sequence ID" value="MBB3146127.1"/>
    <property type="molecule type" value="Genomic_DNA"/>
</dbReference>
<dbReference type="Proteomes" id="UP000554520">
    <property type="component" value="Unassembled WGS sequence"/>
</dbReference>